<comment type="subcellular location">
    <subcellularLocation>
        <location evidence="7">Cell membrane</location>
        <topology evidence="7">Peripheral membrane protein</topology>
    </subcellularLocation>
    <subcellularLocation>
        <location evidence="1">Membrane</location>
    </subcellularLocation>
</comment>
<keyword evidence="7" id="KW-1003">Cell membrane</keyword>
<evidence type="ECO:0000256" key="3">
    <source>
        <dbReference type="ARBA" id="ARBA00022781"/>
    </source>
</evidence>
<dbReference type="GO" id="GO:0005886">
    <property type="term" value="C:plasma membrane"/>
    <property type="evidence" value="ECO:0007669"/>
    <property type="project" value="UniProtKB-SubCell"/>
</dbReference>
<sequence length="270" mass="29103">MMRGLSRASLAEVEERFNAVAGSADLGTLADELFAIADLFDREHGLRRSMSDVARPAAQKAQILRVLLEGKVGAAALETAVAAVSAKWARAGDLADAVERLGVIAASAEAEAQGRLDDVEDELFRFGRIVASNLDLHRTLANPAVPEQGKRELLGSLLGGRATPTTIRLVTQLVVHPRGRSLDGGLEEFGHLVSAQRQRLVAVVRSAVALSEEQKQRLATWLRTSYGHDVHLNVEVDPRVLGGFSVRIGDDLIDTTIAGRIEEVRRRLAG</sequence>
<dbReference type="RefSeq" id="WP_204054425.1">
    <property type="nucleotide sequence ID" value="NZ_BMQD01000011.1"/>
</dbReference>
<organism evidence="8 9">
    <name type="scientific">Planomonospora parontospora</name>
    <dbReference type="NCBI Taxonomy" id="58119"/>
    <lineage>
        <taxon>Bacteria</taxon>
        <taxon>Bacillati</taxon>
        <taxon>Actinomycetota</taxon>
        <taxon>Actinomycetes</taxon>
        <taxon>Streptosporangiales</taxon>
        <taxon>Streptosporangiaceae</taxon>
        <taxon>Planomonospora</taxon>
    </lineage>
</organism>
<keyword evidence="7" id="KW-0139">CF(1)</keyword>
<comment type="similarity">
    <text evidence="7">Belongs to the ATPase delta chain family.</text>
</comment>
<accession>A0AA37BI44</accession>
<dbReference type="NCBIfam" id="NF009967">
    <property type="entry name" value="PRK13430.1"/>
    <property type="match status" value="1"/>
</dbReference>
<dbReference type="GO" id="GO:0045259">
    <property type="term" value="C:proton-transporting ATP synthase complex"/>
    <property type="evidence" value="ECO:0007669"/>
    <property type="project" value="UniProtKB-KW"/>
</dbReference>
<dbReference type="SUPFAM" id="SSF47928">
    <property type="entry name" value="N-terminal domain of the delta subunit of the F1F0-ATP synthase"/>
    <property type="match status" value="1"/>
</dbReference>
<dbReference type="AlphaFoldDB" id="A0AA37BI44"/>
<evidence type="ECO:0000256" key="6">
    <source>
        <dbReference type="ARBA" id="ARBA00023310"/>
    </source>
</evidence>
<keyword evidence="3 7" id="KW-0375">Hydrogen ion transport</keyword>
<protein>
    <recommendedName>
        <fullName evidence="7">ATP synthase subunit delta</fullName>
    </recommendedName>
    <alternativeName>
        <fullName evidence="7">ATP synthase F(1) sector subunit delta</fullName>
    </alternativeName>
    <alternativeName>
        <fullName evidence="7">F-type ATPase subunit delta</fullName>
        <shortName evidence="7">F-ATPase subunit delta</shortName>
    </alternativeName>
</protein>
<dbReference type="HAMAP" id="MF_01416">
    <property type="entry name" value="ATP_synth_delta_bact"/>
    <property type="match status" value="1"/>
</dbReference>
<dbReference type="InterPro" id="IPR000711">
    <property type="entry name" value="ATPase_OSCP/dsu"/>
</dbReference>
<dbReference type="Pfam" id="PF00213">
    <property type="entry name" value="OSCP"/>
    <property type="match status" value="1"/>
</dbReference>
<dbReference type="InterPro" id="IPR026015">
    <property type="entry name" value="ATP_synth_OSCP/delta_N_sf"/>
</dbReference>
<name>A0AA37BI44_9ACTN</name>
<evidence type="ECO:0000256" key="5">
    <source>
        <dbReference type="ARBA" id="ARBA00023136"/>
    </source>
</evidence>
<evidence type="ECO:0000256" key="4">
    <source>
        <dbReference type="ARBA" id="ARBA00023065"/>
    </source>
</evidence>
<reference evidence="8" key="1">
    <citation type="journal article" date="2014" name="Int. J. Syst. Evol. Microbiol.">
        <title>Complete genome sequence of Corynebacterium casei LMG S-19264T (=DSM 44701T), isolated from a smear-ripened cheese.</title>
        <authorList>
            <consortium name="US DOE Joint Genome Institute (JGI-PGF)"/>
            <person name="Walter F."/>
            <person name="Albersmeier A."/>
            <person name="Kalinowski J."/>
            <person name="Ruckert C."/>
        </authorList>
    </citation>
    <scope>NUCLEOTIDE SEQUENCE</scope>
    <source>
        <strain evidence="8">JCM 3093</strain>
    </source>
</reference>
<reference evidence="8" key="2">
    <citation type="submission" date="2022-09" db="EMBL/GenBank/DDBJ databases">
        <authorList>
            <person name="Sun Q."/>
            <person name="Ohkuma M."/>
        </authorList>
    </citation>
    <scope>NUCLEOTIDE SEQUENCE</scope>
    <source>
        <strain evidence="8">JCM 3093</strain>
    </source>
</reference>
<evidence type="ECO:0000256" key="1">
    <source>
        <dbReference type="ARBA" id="ARBA00004370"/>
    </source>
</evidence>
<keyword evidence="2 7" id="KW-0813">Transport</keyword>
<evidence type="ECO:0000313" key="8">
    <source>
        <dbReference type="EMBL" id="GGK73953.1"/>
    </source>
</evidence>
<dbReference type="Gene3D" id="1.10.520.20">
    <property type="entry name" value="N-terminal domain of the delta subunit of the F1F0-ATP synthase"/>
    <property type="match status" value="1"/>
</dbReference>
<comment type="caution">
    <text evidence="8">The sequence shown here is derived from an EMBL/GenBank/DDBJ whole genome shotgun (WGS) entry which is preliminary data.</text>
</comment>
<proteinExistence type="inferred from homology"/>
<evidence type="ECO:0000256" key="7">
    <source>
        <dbReference type="HAMAP-Rule" id="MF_01416"/>
    </source>
</evidence>
<dbReference type="PRINTS" id="PR00125">
    <property type="entry name" value="ATPASEDELTA"/>
</dbReference>
<evidence type="ECO:0000256" key="2">
    <source>
        <dbReference type="ARBA" id="ARBA00022448"/>
    </source>
</evidence>
<dbReference type="NCBIfam" id="TIGR01145">
    <property type="entry name" value="ATP_synt_delta"/>
    <property type="match status" value="1"/>
</dbReference>
<comment type="function">
    <text evidence="7">F(1)F(0) ATP synthase produces ATP from ADP in the presence of a proton or sodium gradient. F-type ATPases consist of two structural domains, F(1) containing the extramembraneous catalytic core and F(0) containing the membrane proton channel, linked together by a central stalk and a peripheral stalk. During catalysis, ATP synthesis in the catalytic domain of F(1) is coupled via a rotary mechanism of the central stalk subunits to proton translocation.</text>
</comment>
<dbReference type="PANTHER" id="PTHR11910">
    <property type="entry name" value="ATP SYNTHASE DELTA CHAIN"/>
    <property type="match status" value="1"/>
</dbReference>
<dbReference type="GO" id="GO:0046933">
    <property type="term" value="F:proton-transporting ATP synthase activity, rotational mechanism"/>
    <property type="evidence" value="ECO:0007669"/>
    <property type="project" value="UniProtKB-UniRule"/>
</dbReference>
<keyword evidence="5 7" id="KW-0472">Membrane</keyword>
<gene>
    <name evidence="7 8" type="primary">atpH</name>
    <name evidence="8" type="ORF">GCM10010126_36740</name>
</gene>
<keyword evidence="4 7" id="KW-0406">Ion transport</keyword>
<comment type="function">
    <text evidence="7">This protein is part of the stalk that links CF(0) to CF(1). It either transmits conformational changes from CF(0) to CF(1) or is implicated in proton conduction.</text>
</comment>
<evidence type="ECO:0000313" key="9">
    <source>
        <dbReference type="Proteomes" id="UP000627984"/>
    </source>
</evidence>
<dbReference type="Proteomes" id="UP000627984">
    <property type="component" value="Unassembled WGS sequence"/>
</dbReference>
<dbReference type="EMBL" id="BMQD01000011">
    <property type="protein sequence ID" value="GGK73953.1"/>
    <property type="molecule type" value="Genomic_DNA"/>
</dbReference>
<keyword evidence="6 7" id="KW-0066">ATP synthesis</keyword>